<proteinExistence type="predicted"/>
<keyword evidence="2" id="KW-1185">Reference proteome</keyword>
<gene>
    <name evidence="1" type="ORF">A6R68_08853</name>
</gene>
<dbReference type="Proteomes" id="UP000092124">
    <property type="component" value="Unassembled WGS sequence"/>
</dbReference>
<name>A0A1A6G1G9_NEOLE</name>
<dbReference type="EMBL" id="LZPO01107923">
    <property type="protein sequence ID" value="OBS60028.1"/>
    <property type="molecule type" value="Genomic_DNA"/>
</dbReference>
<dbReference type="AlphaFoldDB" id="A0A1A6G1G9"/>
<reference evidence="1 2" key="1">
    <citation type="submission" date="2016-06" db="EMBL/GenBank/DDBJ databases">
        <title>The Draft Genome Sequence and Annotation of the Desert Woodrat Neotoma lepida.</title>
        <authorList>
            <person name="Campbell M."/>
            <person name="Oakeson K.F."/>
            <person name="Yandell M."/>
            <person name="Halpert J.R."/>
            <person name="Dearing D."/>
        </authorList>
    </citation>
    <scope>NUCLEOTIDE SEQUENCE [LARGE SCALE GENOMIC DNA]</scope>
    <source>
        <strain evidence="1">417</strain>
        <tissue evidence="1">Liver</tissue>
    </source>
</reference>
<evidence type="ECO:0000313" key="1">
    <source>
        <dbReference type="EMBL" id="OBS60028.1"/>
    </source>
</evidence>
<protein>
    <submittedName>
        <fullName evidence="1">Uncharacterized protein</fullName>
    </submittedName>
</protein>
<evidence type="ECO:0000313" key="2">
    <source>
        <dbReference type="Proteomes" id="UP000092124"/>
    </source>
</evidence>
<comment type="caution">
    <text evidence="1">The sequence shown here is derived from an EMBL/GenBank/DDBJ whole genome shotgun (WGS) entry which is preliminary data.</text>
</comment>
<accession>A0A1A6G1G9</accession>
<sequence length="74" mass="8126">MQPDLGVRVRMSEPVPPQDSLYHPLTHLDHGPWGMHVYVRNLGSALAAAAMVSSRLTQKKISFCSQLSVPFGPN</sequence>
<organism evidence="1 2">
    <name type="scientific">Neotoma lepida</name>
    <name type="common">Desert woodrat</name>
    <dbReference type="NCBI Taxonomy" id="56216"/>
    <lineage>
        <taxon>Eukaryota</taxon>
        <taxon>Metazoa</taxon>
        <taxon>Chordata</taxon>
        <taxon>Craniata</taxon>
        <taxon>Vertebrata</taxon>
        <taxon>Euteleostomi</taxon>
        <taxon>Mammalia</taxon>
        <taxon>Eutheria</taxon>
        <taxon>Euarchontoglires</taxon>
        <taxon>Glires</taxon>
        <taxon>Rodentia</taxon>
        <taxon>Myomorpha</taxon>
        <taxon>Muroidea</taxon>
        <taxon>Cricetidae</taxon>
        <taxon>Neotominae</taxon>
        <taxon>Neotoma</taxon>
    </lineage>
</organism>